<evidence type="ECO:0000313" key="3">
    <source>
        <dbReference type="EMBL" id="MBB6502412.1"/>
    </source>
</evidence>
<keyword evidence="3" id="KW-0413">Isomerase</keyword>
<dbReference type="EC" id="5.1.3.25" evidence="3"/>
<dbReference type="SUPFAM" id="SSF51735">
    <property type="entry name" value="NAD(P)-binding Rossmann-fold domains"/>
    <property type="match status" value="1"/>
</dbReference>
<dbReference type="Pfam" id="PF01370">
    <property type="entry name" value="Epimerase"/>
    <property type="match status" value="2"/>
</dbReference>
<sequence>MNILITGGAGFIGSNLALKLIDKGHKITVLDNLSSQIHGVEASQSSPLYQSIINKVRFIKGTVTAKEDWEHALEGQDIVVHYAAETGTGQSMYEIQKYVDVNINGTSIMLDILANQPHRVKKIIIASSRSIYGEGRYKSAELGYVYPKHRAEEDMDNGDFDVKFPGCGSLELMPTDEDSKIHPSSVYGITKQSQEQMIMTVCPTLGIQPVAFRYQNVYGPGQSLKNPYTGILSIFSTQIKNGNDINIFEDGKETRDFVFIDDVVDATILGIEKEEANGEIFNVGTGVPTDVITVARGLIDNYGVDVPINISGNYRLGDIRHNFADLRKIKEKLGFDPKFSFQQGLKRFTDWVNTQEVESDSYAKSIEEMKSRGLYK</sequence>
<gene>
    <name evidence="3" type="ORF">HDF25_004591</name>
</gene>
<dbReference type="InterPro" id="IPR036291">
    <property type="entry name" value="NAD(P)-bd_dom_sf"/>
</dbReference>
<comment type="caution">
    <text evidence="3">The sequence shown here is derived from an EMBL/GenBank/DDBJ whole genome shotgun (WGS) entry which is preliminary data.</text>
</comment>
<dbReference type="GO" id="GO:0016853">
    <property type="term" value="F:isomerase activity"/>
    <property type="evidence" value="ECO:0007669"/>
    <property type="project" value="UniProtKB-KW"/>
</dbReference>
<feature type="domain" description="NAD-dependent epimerase/dehydratase" evidence="2">
    <location>
        <begin position="3"/>
        <end position="137"/>
    </location>
</feature>
<organism evidence="3 4">
    <name type="scientific">Pedobacter cryoconitis</name>
    <dbReference type="NCBI Taxonomy" id="188932"/>
    <lineage>
        <taxon>Bacteria</taxon>
        <taxon>Pseudomonadati</taxon>
        <taxon>Bacteroidota</taxon>
        <taxon>Sphingobacteriia</taxon>
        <taxon>Sphingobacteriales</taxon>
        <taxon>Sphingobacteriaceae</taxon>
        <taxon>Pedobacter</taxon>
    </lineage>
</organism>
<name>A0A7X0MKC4_9SPHI</name>
<reference evidence="3 4" key="1">
    <citation type="submission" date="2020-08" db="EMBL/GenBank/DDBJ databases">
        <title>Genomic Encyclopedia of Type Strains, Phase IV (KMG-V): Genome sequencing to study the core and pangenomes of soil and plant-associated prokaryotes.</title>
        <authorList>
            <person name="Whitman W."/>
        </authorList>
    </citation>
    <scope>NUCLEOTIDE SEQUENCE [LARGE SCALE GENOMIC DNA]</scope>
    <source>
        <strain evidence="3 4">M2T3</strain>
    </source>
</reference>
<evidence type="ECO:0000313" key="4">
    <source>
        <dbReference type="Proteomes" id="UP000521017"/>
    </source>
</evidence>
<dbReference type="RefSeq" id="WP_184628659.1">
    <property type="nucleotide sequence ID" value="NZ_JACHCC010000013.1"/>
</dbReference>
<feature type="domain" description="NAD-dependent epimerase/dehydratase" evidence="2">
    <location>
        <begin position="173"/>
        <end position="284"/>
    </location>
</feature>
<proteinExistence type="inferred from homology"/>
<evidence type="ECO:0000256" key="1">
    <source>
        <dbReference type="ARBA" id="ARBA00007637"/>
    </source>
</evidence>
<dbReference type="Gene3D" id="3.40.50.720">
    <property type="entry name" value="NAD(P)-binding Rossmann-like Domain"/>
    <property type="match status" value="1"/>
</dbReference>
<dbReference type="Proteomes" id="UP000521017">
    <property type="component" value="Unassembled WGS sequence"/>
</dbReference>
<protein>
    <submittedName>
        <fullName evidence="3">dTDP-L-rhamnose 4-epimerase</fullName>
        <ecNumber evidence="3">5.1.3.25</ecNumber>
    </submittedName>
</protein>
<dbReference type="AlphaFoldDB" id="A0A7X0MKC4"/>
<dbReference type="PANTHER" id="PTHR43000">
    <property type="entry name" value="DTDP-D-GLUCOSE 4,6-DEHYDRATASE-RELATED"/>
    <property type="match status" value="1"/>
</dbReference>
<evidence type="ECO:0000259" key="2">
    <source>
        <dbReference type="Pfam" id="PF01370"/>
    </source>
</evidence>
<comment type="similarity">
    <text evidence="1">Belongs to the NAD(P)-dependent epimerase/dehydratase family.</text>
</comment>
<dbReference type="PRINTS" id="PR01713">
    <property type="entry name" value="NUCEPIMERASE"/>
</dbReference>
<accession>A0A7X0MKC4</accession>
<dbReference type="EMBL" id="JACHCC010000013">
    <property type="protein sequence ID" value="MBB6502412.1"/>
    <property type="molecule type" value="Genomic_DNA"/>
</dbReference>
<dbReference type="InterPro" id="IPR001509">
    <property type="entry name" value="Epimerase_deHydtase"/>
</dbReference>